<dbReference type="PANTHER" id="PTHR12636">
    <property type="entry name" value="NEP1/MRA1"/>
    <property type="match status" value="1"/>
</dbReference>
<comment type="subcellular location">
    <subcellularLocation>
        <location evidence="1">Nucleus</location>
        <location evidence="1">Nucleolus</location>
    </subcellularLocation>
</comment>
<name>A0A6I9V1Q0_SESIN</name>
<organism evidence="12 13">
    <name type="scientific">Sesamum indicum</name>
    <name type="common">Oriental sesame</name>
    <name type="synonym">Sesamum orientale</name>
    <dbReference type="NCBI Taxonomy" id="4182"/>
    <lineage>
        <taxon>Eukaryota</taxon>
        <taxon>Viridiplantae</taxon>
        <taxon>Streptophyta</taxon>
        <taxon>Embryophyta</taxon>
        <taxon>Tracheophyta</taxon>
        <taxon>Spermatophyta</taxon>
        <taxon>Magnoliopsida</taxon>
        <taxon>eudicotyledons</taxon>
        <taxon>Gunneridae</taxon>
        <taxon>Pentapetalae</taxon>
        <taxon>asterids</taxon>
        <taxon>lamiids</taxon>
        <taxon>Lamiales</taxon>
        <taxon>Pedaliaceae</taxon>
        <taxon>Sesamum</taxon>
    </lineage>
</organism>
<keyword evidence="12" id="KW-1185">Reference proteome</keyword>
<evidence type="ECO:0000256" key="4">
    <source>
        <dbReference type="ARBA" id="ARBA00022552"/>
    </source>
</evidence>
<gene>
    <name evidence="13" type="primary">LOC105179657</name>
</gene>
<dbReference type="GO" id="GO:0070037">
    <property type="term" value="F:rRNA (pseudouridine) methyltransferase activity"/>
    <property type="evidence" value="ECO:0007669"/>
    <property type="project" value="InterPro"/>
</dbReference>
<keyword evidence="6" id="KW-0808">Transferase</keyword>
<dbReference type="CDD" id="cd18088">
    <property type="entry name" value="Nep1-like"/>
    <property type="match status" value="1"/>
</dbReference>
<keyword evidence="7" id="KW-0949">S-adenosyl-L-methionine</keyword>
<dbReference type="PANTHER" id="PTHR12636:SF12">
    <property type="entry name" value="RIBOSOMAL RNA SMALL SUBUNIT METHYLTRANSFERASE NEP1-LIKE"/>
    <property type="match status" value="1"/>
</dbReference>
<keyword evidence="9" id="KW-0694">RNA-binding</keyword>
<evidence type="ECO:0000313" key="12">
    <source>
        <dbReference type="Proteomes" id="UP000504604"/>
    </source>
</evidence>
<proteinExistence type="inferred from homology"/>
<accession>A0A6I9V1Q0</accession>
<dbReference type="GO" id="GO:0032040">
    <property type="term" value="C:small-subunit processome"/>
    <property type="evidence" value="ECO:0007669"/>
    <property type="project" value="TreeGrafter"/>
</dbReference>
<dbReference type="InterPro" id="IPR029026">
    <property type="entry name" value="tRNA_m1G_MTases_N"/>
</dbReference>
<keyword evidence="8" id="KW-0699">rRNA-binding</keyword>
<evidence type="ECO:0000256" key="11">
    <source>
        <dbReference type="SAM" id="MobiDB-lite"/>
    </source>
</evidence>
<evidence type="ECO:0000256" key="1">
    <source>
        <dbReference type="ARBA" id="ARBA00004604"/>
    </source>
</evidence>
<dbReference type="RefSeq" id="XP_011101599.1">
    <property type="nucleotide sequence ID" value="XM_011103297.2"/>
</dbReference>
<sequence length="312" mass="35028">MAKGSSCGKRKHMREDLEISEMDKKGDMELTEDKLNDDIYTDDEVGKEGTWSSSKDIVARDNDRRKRRTTQAKKSRRENCSVGSGSILSGIPLPARSREPRPGVIFVFEKASLVLAKVNKSYQIINPDEHAGFMKKHNLNRSDYRPDIIHEVLARLLGSRLNLTGGIQAVYVKTIQGHLIKIEPTCSVPRTLKSFCAMMTQLFQNLRIKASGRRSKNRTLLQMIQNPVTIHLPVGAHKIGLSSTSPKAVNLWEYFDTIDSVHPLVFVIGAMAHGKIDSDYTDDFIAVSGLPLSASLCVRRICNALERQWRIL</sequence>
<dbReference type="AlphaFoldDB" id="A0A6I9V1Q0"/>
<dbReference type="Gene3D" id="3.40.1280.10">
    <property type="match status" value="1"/>
</dbReference>
<evidence type="ECO:0000256" key="9">
    <source>
        <dbReference type="ARBA" id="ARBA00022884"/>
    </source>
</evidence>
<dbReference type="InParanoid" id="A0A6I9V1Q0"/>
<dbReference type="InterPro" id="IPR029028">
    <property type="entry name" value="Alpha/beta_knot_MTases"/>
</dbReference>
<feature type="compositionally biased region" description="Basic residues" evidence="11">
    <location>
        <begin position="65"/>
        <end position="76"/>
    </location>
</feature>
<comment type="similarity">
    <text evidence="2">Belongs to the class IV-like SAM-binding methyltransferase superfamily. RNA methyltransferase NEP1 family.</text>
</comment>
<dbReference type="GeneID" id="105179657"/>
<dbReference type="Pfam" id="PF03587">
    <property type="entry name" value="EMG1"/>
    <property type="match status" value="1"/>
</dbReference>
<dbReference type="KEGG" id="sind:105179657"/>
<evidence type="ECO:0000256" key="5">
    <source>
        <dbReference type="ARBA" id="ARBA00022603"/>
    </source>
</evidence>
<evidence type="ECO:0000256" key="2">
    <source>
        <dbReference type="ARBA" id="ARBA00008115"/>
    </source>
</evidence>
<keyword evidence="3" id="KW-0690">Ribosome biogenesis</keyword>
<evidence type="ECO:0000256" key="7">
    <source>
        <dbReference type="ARBA" id="ARBA00022691"/>
    </source>
</evidence>
<dbReference type="InterPro" id="IPR005304">
    <property type="entry name" value="Rbsml_bgen_MeTrfase_EMG1/NEP1"/>
</dbReference>
<keyword evidence="10" id="KW-0539">Nucleus</keyword>
<evidence type="ECO:0000256" key="6">
    <source>
        <dbReference type="ARBA" id="ARBA00022679"/>
    </source>
</evidence>
<evidence type="ECO:0000256" key="10">
    <source>
        <dbReference type="ARBA" id="ARBA00023242"/>
    </source>
</evidence>
<evidence type="ECO:0000256" key="3">
    <source>
        <dbReference type="ARBA" id="ARBA00022517"/>
    </source>
</evidence>
<evidence type="ECO:0000256" key="8">
    <source>
        <dbReference type="ARBA" id="ARBA00022730"/>
    </source>
</evidence>
<dbReference type="FunFam" id="3.40.1280.10:FF:000003">
    <property type="entry name" value="Ribosomal RNA small subunit methyltransferase"/>
    <property type="match status" value="1"/>
</dbReference>
<dbReference type="SUPFAM" id="SSF75217">
    <property type="entry name" value="alpha/beta knot"/>
    <property type="match status" value="1"/>
</dbReference>
<feature type="compositionally biased region" description="Basic and acidic residues" evidence="11">
    <location>
        <begin position="13"/>
        <end position="37"/>
    </location>
</feature>
<dbReference type="GO" id="GO:0019843">
    <property type="term" value="F:rRNA binding"/>
    <property type="evidence" value="ECO:0007669"/>
    <property type="project" value="UniProtKB-KW"/>
</dbReference>
<evidence type="ECO:0000313" key="13">
    <source>
        <dbReference type="RefSeq" id="XP_011101599.1"/>
    </source>
</evidence>
<protein>
    <submittedName>
        <fullName evidence="13">Ribosomal RNA small subunit methyltransferase nep-1 isoform X1</fullName>
    </submittedName>
</protein>
<keyword evidence="5 13" id="KW-0489">Methyltransferase</keyword>
<dbReference type="OrthoDB" id="269804at2759"/>
<feature type="region of interest" description="Disordered" evidence="11">
    <location>
        <begin position="1"/>
        <end position="83"/>
    </location>
</feature>
<dbReference type="GO" id="GO:0070475">
    <property type="term" value="P:rRNA base methylation"/>
    <property type="evidence" value="ECO:0007669"/>
    <property type="project" value="InterPro"/>
</dbReference>
<dbReference type="Proteomes" id="UP000504604">
    <property type="component" value="Unplaced"/>
</dbReference>
<keyword evidence="4" id="KW-0698">rRNA processing</keyword>
<reference evidence="13" key="1">
    <citation type="submission" date="2025-08" db="UniProtKB">
        <authorList>
            <consortium name="RefSeq"/>
        </authorList>
    </citation>
    <scope>IDENTIFICATION</scope>
</reference>